<dbReference type="InterPro" id="IPR018256">
    <property type="entry name" value="Ribosomal_eL13_CS"/>
</dbReference>
<organism evidence="5 6">
    <name type="scientific">Tetradesmus obliquus</name>
    <name type="common">Green alga</name>
    <name type="synonym">Acutodesmus obliquus</name>
    <dbReference type="NCBI Taxonomy" id="3088"/>
    <lineage>
        <taxon>Eukaryota</taxon>
        <taxon>Viridiplantae</taxon>
        <taxon>Chlorophyta</taxon>
        <taxon>core chlorophytes</taxon>
        <taxon>Chlorophyceae</taxon>
        <taxon>CS clade</taxon>
        <taxon>Sphaeropleales</taxon>
        <taxon>Scenedesmaceae</taxon>
        <taxon>Tetradesmus</taxon>
    </lineage>
</organism>
<dbReference type="PANTHER" id="PTHR11722:SF0">
    <property type="entry name" value="LARGE RIBOSOMAL SUBUNIT PROTEIN EL13"/>
    <property type="match status" value="1"/>
</dbReference>
<dbReference type="Proteomes" id="UP000256970">
    <property type="component" value="Unassembled WGS sequence"/>
</dbReference>
<sequence>MVRHNNVIPNGHWKKKWQFHVKTWFNQPARKLRRRNARAEKARALFPRPTAGPLRPVVRGQTIKYNSKQKLGRGFSLEELKEAGIPRKLAPTIGIAVDNRRRNRSLESLQENVNRLKAYKSNLVVFPRARNAKKPKAMDASAEECKTAGQAKGTLMPVVKAAPALEKVAITGDMKSFGAYAKLRVERIILETSFGAYAKLRVERMNLRMAGIRAKRAKEAEAAEKDS</sequence>
<keyword evidence="3 4" id="KW-0687">Ribonucleoprotein</keyword>
<dbReference type="PROSITE" id="PS01104">
    <property type="entry name" value="RIBOSOMAL_L13E"/>
    <property type="match status" value="1"/>
</dbReference>
<dbReference type="GO" id="GO:0003735">
    <property type="term" value="F:structural constituent of ribosome"/>
    <property type="evidence" value="ECO:0007669"/>
    <property type="project" value="InterPro"/>
</dbReference>
<evidence type="ECO:0000256" key="4">
    <source>
        <dbReference type="RuleBase" id="RU000572"/>
    </source>
</evidence>
<dbReference type="HAMAP" id="MF_00499">
    <property type="entry name" value="Ribosomal_eL13"/>
    <property type="match status" value="1"/>
</dbReference>
<dbReference type="Pfam" id="PF01294">
    <property type="entry name" value="Ribosomal_L13e"/>
    <property type="match status" value="1"/>
</dbReference>
<keyword evidence="6" id="KW-1185">Reference proteome</keyword>
<dbReference type="FunFam" id="1.20.5.110:FF:000003">
    <property type="entry name" value="60S ribosomal protein L13"/>
    <property type="match status" value="1"/>
</dbReference>
<dbReference type="STRING" id="3088.A0A383WE83"/>
<evidence type="ECO:0000313" key="6">
    <source>
        <dbReference type="Proteomes" id="UP000256970"/>
    </source>
</evidence>
<dbReference type="Gene3D" id="1.20.5.110">
    <property type="match status" value="1"/>
</dbReference>
<evidence type="ECO:0000256" key="2">
    <source>
        <dbReference type="ARBA" id="ARBA00022980"/>
    </source>
</evidence>
<gene>
    <name evidence="5" type="ORF">BQ4739_LOCUS15773</name>
</gene>
<dbReference type="EMBL" id="FNXT01001234">
    <property type="protein sequence ID" value="SZX75482.1"/>
    <property type="molecule type" value="Genomic_DNA"/>
</dbReference>
<dbReference type="AlphaFoldDB" id="A0A383WE83"/>
<evidence type="ECO:0000256" key="3">
    <source>
        <dbReference type="ARBA" id="ARBA00023274"/>
    </source>
</evidence>
<keyword evidence="2 4" id="KW-0689">Ribosomal protein</keyword>
<dbReference type="InterPro" id="IPR001380">
    <property type="entry name" value="Ribosomal_eL13"/>
</dbReference>
<dbReference type="GO" id="GO:0003723">
    <property type="term" value="F:RNA binding"/>
    <property type="evidence" value="ECO:0007669"/>
    <property type="project" value="TreeGrafter"/>
</dbReference>
<dbReference type="GO" id="GO:0006412">
    <property type="term" value="P:translation"/>
    <property type="evidence" value="ECO:0007669"/>
    <property type="project" value="InterPro"/>
</dbReference>
<accession>A0A383WE83</accession>
<protein>
    <recommendedName>
        <fullName evidence="4">60S ribosomal protein L13</fullName>
    </recommendedName>
</protein>
<dbReference type="PANTHER" id="PTHR11722">
    <property type="entry name" value="60S RIBOSOMAL PROTEIN L13"/>
    <property type="match status" value="1"/>
</dbReference>
<proteinExistence type="inferred from homology"/>
<name>A0A383WE83_TETOB</name>
<comment type="similarity">
    <text evidence="1 4">Belongs to the eukaryotic ribosomal protein eL13 family.</text>
</comment>
<reference evidence="5 6" key="1">
    <citation type="submission" date="2016-10" db="EMBL/GenBank/DDBJ databases">
        <authorList>
            <person name="Cai Z."/>
        </authorList>
    </citation>
    <scope>NUCLEOTIDE SEQUENCE [LARGE SCALE GENOMIC DNA]</scope>
</reference>
<evidence type="ECO:0000313" key="5">
    <source>
        <dbReference type="EMBL" id="SZX75482.1"/>
    </source>
</evidence>
<evidence type="ECO:0000256" key="1">
    <source>
        <dbReference type="ARBA" id="ARBA00005640"/>
    </source>
</evidence>
<dbReference type="GO" id="GO:0022625">
    <property type="term" value="C:cytosolic large ribosomal subunit"/>
    <property type="evidence" value="ECO:0007669"/>
    <property type="project" value="TreeGrafter"/>
</dbReference>